<evidence type="ECO:0000256" key="7">
    <source>
        <dbReference type="ARBA" id="ARBA00022723"/>
    </source>
</evidence>
<organism evidence="20 21">
    <name type="scientific">Candidatus Falkowbacteria bacterium CG23_combo_of_CG06-09_8_20_14_all_49_15</name>
    <dbReference type="NCBI Taxonomy" id="1974572"/>
    <lineage>
        <taxon>Bacteria</taxon>
        <taxon>Candidatus Falkowiibacteriota</taxon>
    </lineage>
</organism>
<evidence type="ECO:0000256" key="11">
    <source>
        <dbReference type="ARBA" id="ARBA00022884"/>
    </source>
</evidence>
<dbReference type="SMART" id="SM00873">
    <property type="entry name" value="B3_4"/>
    <property type="match status" value="1"/>
</dbReference>
<dbReference type="CDD" id="cd02796">
    <property type="entry name" value="tRNA_bind_bactPheRS"/>
    <property type="match status" value="1"/>
</dbReference>
<keyword evidence="13 15" id="KW-0030">Aminoacyl-tRNA synthetase</keyword>
<keyword evidence="8 15" id="KW-0547">Nucleotide-binding</keyword>
<evidence type="ECO:0000256" key="9">
    <source>
        <dbReference type="ARBA" id="ARBA00022840"/>
    </source>
</evidence>
<evidence type="ECO:0000256" key="6">
    <source>
        <dbReference type="ARBA" id="ARBA00022598"/>
    </source>
</evidence>
<dbReference type="Gene3D" id="3.30.70.380">
    <property type="entry name" value="Ferrodoxin-fold anticodon-binding domain"/>
    <property type="match status" value="1"/>
</dbReference>
<dbReference type="PROSITE" id="PS51447">
    <property type="entry name" value="FDX_ACB"/>
    <property type="match status" value="1"/>
</dbReference>
<evidence type="ECO:0000256" key="4">
    <source>
        <dbReference type="ARBA" id="ARBA00022490"/>
    </source>
</evidence>
<evidence type="ECO:0000256" key="10">
    <source>
        <dbReference type="ARBA" id="ARBA00022842"/>
    </source>
</evidence>
<keyword evidence="7 15" id="KW-0479">Metal-binding</keyword>
<feature type="binding site" evidence="15">
    <location>
        <position position="470"/>
    </location>
    <ligand>
        <name>Mg(2+)</name>
        <dbReference type="ChEBI" id="CHEBI:18420"/>
        <note>shared with alpha subunit</note>
    </ligand>
</feature>
<dbReference type="SUPFAM" id="SSF55681">
    <property type="entry name" value="Class II aaRS and biotin synthetases"/>
    <property type="match status" value="1"/>
</dbReference>
<evidence type="ECO:0000259" key="19">
    <source>
        <dbReference type="PROSITE" id="PS51483"/>
    </source>
</evidence>
<dbReference type="NCBIfam" id="TIGR00472">
    <property type="entry name" value="pheT_bact"/>
    <property type="match status" value="1"/>
</dbReference>
<keyword evidence="11 16" id="KW-0694">RNA-binding</keyword>
<comment type="caution">
    <text evidence="20">The sequence shown here is derived from an EMBL/GenBank/DDBJ whole genome shotgun (WGS) entry which is preliminary data.</text>
</comment>
<evidence type="ECO:0000256" key="16">
    <source>
        <dbReference type="PROSITE-ProRule" id="PRU00209"/>
    </source>
</evidence>
<dbReference type="Proteomes" id="UP000230729">
    <property type="component" value="Unassembled WGS sequence"/>
</dbReference>
<protein>
    <recommendedName>
        <fullName evidence="15">Phenylalanine--tRNA ligase beta subunit</fullName>
        <ecNumber evidence="15">6.1.1.20</ecNumber>
    </recommendedName>
    <alternativeName>
        <fullName evidence="15">Phenylalanyl-tRNA synthetase beta subunit</fullName>
        <shortName evidence="15">PheRS</shortName>
    </alternativeName>
</protein>
<feature type="domain" description="B5" evidence="19">
    <location>
        <begin position="405"/>
        <end position="482"/>
    </location>
</feature>
<dbReference type="InterPro" id="IPR045864">
    <property type="entry name" value="aa-tRNA-synth_II/BPL/LPL"/>
</dbReference>
<keyword evidence="5 16" id="KW-0820">tRNA-binding</keyword>
<dbReference type="InterPro" id="IPR002547">
    <property type="entry name" value="tRNA-bd_dom"/>
</dbReference>
<proteinExistence type="inferred from homology"/>
<dbReference type="Pfam" id="PF03147">
    <property type="entry name" value="FDX-ACB"/>
    <property type="match status" value="1"/>
</dbReference>
<evidence type="ECO:0000256" key="3">
    <source>
        <dbReference type="ARBA" id="ARBA00011209"/>
    </source>
</evidence>
<comment type="similarity">
    <text evidence="2 15">Belongs to the phenylalanyl-tRNA synthetase beta subunit family. Type 1 subfamily.</text>
</comment>
<name>A0A2G9ZL61_9BACT</name>
<dbReference type="GO" id="GO:0006432">
    <property type="term" value="P:phenylalanyl-tRNA aminoacylation"/>
    <property type="evidence" value="ECO:0007669"/>
    <property type="project" value="UniProtKB-UniRule"/>
</dbReference>
<evidence type="ECO:0000256" key="8">
    <source>
        <dbReference type="ARBA" id="ARBA00022741"/>
    </source>
</evidence>
<evidence type="ECO:0000256" key="15">
    <source>
        <dbReference type="HAMAP-Rule" id="MF_00283"/>
    </source>
</evidence>
<dbReference type="InterPro" id="IPR041616">
    <property type="entry name" value="PheRS_beta_core"/>
</dbReference>
<dbReference type="Pfam" id="PF03483">
    <property type="entry name" value="B3_4"/>
    <property type="match status" value="1"/>
</dbReference>
<feature type="domain" description="FDX-ACB" evidence="18">
    <location>
        <begin position="710"/>
        <end position="801"/>
    </location>
</feature>
<comment type="subcellular location">
    <subcellularLocation>
        <location evidence="1 15">Cytoplasm</location>
    </subcellularLocation>
</comment>
<dbReference type="Gene3D" id="3.30.56.10">
    <property type="match status" value="2"/>
</dbReference>
<dbReference type="Gene3D" id="3.50.40.10">
    <property type="entry name" value="Phenylalanyl-trna Synthetase, Chain B, domain 3"/>
    <property type="match status" value="1"/>
</dbReference>
<evidence type="ECO:0000259" key="18">
    <source>
        <dbReference type="PROSITE" id="PS51447"/>
    </source>
</evidence>
<evidence type="ECO:0000256" key="13">
    <source>
        <dbReference type="ARBA" id="ARBA00023146"/>
    </source>
</evidence>
<dbReference type="InterPro" id="IPR004532">
    <property type="entry name" value="Phe-tRNA-ligase_IIc_bsu_bact"/>
</dbReference>
<evidence type="ECO:0000256" key="2">
    <source>
        <dbReference type="ARBA" id="ARBA00008653"/>
    </source>
</evidence>
<feature type="binding site" evidence="15">
    <location>
        <position position="469"/>
    </location>
    <ligand>
        <name>Mg(2+)</name>
        <dbReference type="ChEBI" id="CHEBI:18420"/>
        <note>shared with alpha subunit</note>
    </ligand>
</feature>
<dbReference type="InterPro" id="IPR009061">
    <property type="entry name" value="DNA-bd_dom_put_sf"/>
</dbReference>
<dbReference type="SUPFAM" id="SSF46955">
    <property type="entry name" value="Putative DNA-binding domain"/>
    <property type="match status" value="1"/>
</dbReference>
<keyword evidence="6 15" id="KW-0436">Ligase</keyword>
<dbReference type="InterPro" id="IPR005146">
    <property type="entry name" value="B3/B4_tRNA-bd"/>
</dbReference>
<evidence type="ECO:0000256" key="5">
    <source>
        <dbReference type="ARBA" id="ARBA00022555"/>
    </source>
</evidence>
<dbReference type="FunFam" id="2.40.50.140:FF:000045">
    <property type="entry name" value="Phenylalanine--tRNA ligase beta subunit"/>
    <property type="match status" value="1"/>
</dbReference>
<feature type="domain" description="TRNA-binding" evidence="17">
    <location>
        <begin position="41"/>
        <end position="149"/>
    </location>
</feature>
<feature type="binding site" evidence="15">
    <location>
        <position position="466"/>
    </location>
    <ligand>
        <name>Mg(2+)</name>
        <dbReference type="ChEBI" id="CHEBI:18420"/>
        <note>shared with alpha subunit</note>
    </ligand>
</feature>
<dbReference type="Pfam" id="PF17759">
    <property type="entry name" value="tRNA_synthFbeta"/>
    <property type="match status" value="1"/>
</dbReference>
<dbReference type="EC" id="6.1.1.20" evidence="15"/>
<dbReference type="PROSITE" id="PS50886">
    <property type="entry name" value="TRBD"/>
    <property type="match status" value="1"/>
</dbReference>
<dbReference type="InterPro" id="IPR020825">
    <property type="entry name" value="Phe-tRNA_synthase-like_B3/B4"/>
</dbReference>
<dbReference type="GO" id="GO:0009328">
    <property type="term" value="C:phenylalanine-tRNA ligase complex"/>
    <property type="evidence" value="ECO:0007669"/>
    <property type="project" value="TreeGrafter"/>
</dbReference>
<dbReference type="SUPFAM" id="SSF56037">
    <property type="entry name" value="PheT/TilS domain"/>
    <property type="match status" value="1"/>
</dbReference>
<keyword evidence="4 15" id="KW-0963">Cytoplasm</keyword>
<evidence type="ECO:0000313" key="20">
    <source>
        <dbReference type="EMBL" id="PIP33915.1"/>
    </source>
</evidence>
<dbReference type="Gene3D" id="3.30.930.10">
    <property type="entry name" value="Bira Bifunctional Protein, Domain 2"/>
    <property type="match status" value="1"/>
</dbReference>
<keyword evidence="12 15" id="KW-0648">Protein biosynthesis</keyword>
<comment type="cofactor">
    <cofactor evidence="15">
        <name>Mg(2+)</name>
        <dbReference type="ChEBI" id="CHEBI:18420"/>
    </cofactor>
    <text evidence="15">Binds 2 magnesium ions per tetramer.</text>
</comment>
<keyword evidence="10 15" id="KW-0460">Magnesium</keyword>
<dbReference type="PANTHER" id="PTHR10947">
    <property type="entry name" value="PHENYLALANYL-TRNA SYNTHETASE BETA CHAIN AND LEUCINE-RICH REPEAT-CONTAINING PROTEIN 47"/>
    <property type="match status" value="1"/>
</dbReference>
<keyword evidence="9 15" id="KW-0067">ATP-binding</keyword>
<dbReference type="SMART" id="SM00896">
    <property type="entry name" value="FDX-ACB"/>
    <property type="match status" value="1"/>
</dbReference>
<comment type="caution">
    <text evidence="15">Lacks conserved residue(s) required for the propagation of feature annotation.</text>
</comment>
<evidence type="ECO:0000259" key="17">
    <source>
        <dbReference type="PROSITE" id="PS50886"/>
    </source>
</evidence>
<dbReference type="AlphaFoldDB" id="A0A2G9ZL61"/>
<dbReference type="EMBL" id="PCSD01000038">
    <property type="protein sequence ID" value="PIP33915.1"/>
    <property type="molecule type" value="Genomic_DNA"/>
</dbReference>
<dbReference type="InterPro" id="IPR012340">
    <property type="entry name" value="NA-bd_OB-fold"/>
</dbReference>
<dbReference type="Gene3D" id="2.40.50.140">
    <property type="entry name" value="Nucleic acid-binding proteins"/>
    <property type="match status" value="1"/>
</dbReference>
<dbReference type="InterPro" id="IPR033714">
    <property type="entry name" value="tRNA_bind_bactPheRS"/>
</dbReference>
<dbReference type="Pfam" id="PF03484">
    <property type="entry name" value="B5"/>
    <property type="match status" value="1"/>
</dbReference>
<evidence type="ECO:0000256" key="12">
    <source>
        <dbReference type="ARBA" id="ARBA00022917"/>
    </source>
</evidence>
<dbReference type="InterPro" id="IPR005121">
    <property type="entry name" value="Fdx_antiC-bd"/>
</dbReference>
<dbReference type="GO" id="GO:0004826">
    <property type="term" value="F:phenylalanine-tRNA ligase activity"/>
    <property type="evidence" value="ECO:0007669"/>
    <property type="project" value="UniProtKB-UniRule"/>
</dbReference>
<evidence type="ECO:0000256" key="14">
    <source>
        <dbReference type="ARBA" id="ARBA00049255"/>
    </source>
</evidence>
<dbReference type="InterPro" id="IPR005147">
    <property type="entry name" value="tRNA_synthase_B5-dom"/>
</dbReference>
<dbReference type="NCBIfam" id="NF045760">
    <property type="entry name" value="YtpR"/>
    <property type="match status" value="1"/>
</dbReference>
<comment type="subunit">
    <text evidence="3 15">Tetramer of two alpha and two beta subunits.</text>
</comment>
<dbReference type="GO" id="GO:0005524">
    <property type="term" value="F:ATP binding"/>
    <property type="evidence" value="ECO:0007669"/>
    <property type="project" value="UniProtKB-UniRule"/>
</dbReference>
<dbReference type="InterPro" id="IPR036690">
    <property type="entry name" value="Fdx_antiC-bd_sf"/>
</dbReference>
<dbReference type="PANTHER" id="PTHR10947:SF0">
    <property type="entry name" value="PHENYLALANINE--TRNA LIGASE BETA SUBUNIT"/>
    <property type="match status" value="1"/>
</dbReference>
<dbReference type="SUPFAM" id="SSF54991">
    <property type="entry name" value="Anticodon-binding domain of PheRS"/>
    <property type="match status" value="1"/>
</dbReference>
<dbReference type="HAMAP" id="MF_00283">
    <property type="entry name" value="Phe_tRNA_synth_beta1"/>
    <property type="match status" value="1"/>
</dbReference>
<accession>A0A2G9ZL61</accession>
<reference evidence="20 21" key="1">
    <citation type="submission" date="2017-09" db="EMBL/GenBank/DDBJ databases">
        <title>Depth-based differentiation of microbial function through sediment-hosted aquifers and enrichment of novel symbionts in the deep terrestrial subsurface.</title>
        <authorList>
            <person name="Probst A.J."/>
            <person name="Ladd B."/>
            <person name="Jarett J.K."/>
            <person name="Geller-Mcgrath D.E."/>
            <person name="Sieber C.M."/>
            <person name="Emerson J.B."/>
            <person name="Anantharaman K."/>
            <person name="Thomas B.C."/>
            <person name="Malmstrom R."/>
            <person name="Stieglmeier M."/>
            <person name="Klingl A."/>
            <person name="Woyke T."/>
            <person name="Ryan C.M."/>
            <person name="Banfield J.F."/>
        </authorList>
    </citation>
    <scope>NUCLEOTIDE SEQUENCE [LARGE SCALE GENOMIC DNA]</scope>
    <source>
        <strain evidence="20">CG23_combo_of_CG06-09_8_20_14_all_49_15</strain>
    </source>
</reference>
<dbReference type="PROSITE" id="PS51483">
    <property type="entry name" value="B5"/>
    <property type="match status" value="1"/>
</dbReference>
<evidence type="ECO:0000313" key="21">
    <source>
        <dbReference type="Proteomes" id="UP000230729"/>
    </source>
</evidence>
<dbReference type="GO" id="GO:0000287">
    <property type="term" value="F:magnesium ion binding"/>
    <property type="evidence" value="ECO:0007669"/>
    <property type="project" value="UniProtKB-UniRule"/>
</dbReference>
<dbReference type="SUPFAM" id="SSF50249">
    <property type="entry name" value="Nucleic acid-binding proteins"/>
    <property type="match status" value="1"/>
</dbReference>
<dbReference type="InterPro" id="IPR045060">
    <property type="entry name" value="Phe-tRNA-ligase_IIc_bsu"/>
</dbReference>
<comment type="catalytic activity">
    <reaction evidence="14 15">
        <text>tRNA(Phe) + L-phenylalanine + ATP = L-phenylalanyl-tRNA(Phe) + AMP + diphosphate + H(+)</text>
        <dbReference type="Rhea" id="RHEA:19413"/>
        <dbReference type="Rhea" id="RHEA-COMP:9668"/>
        <dbReference type="Rhea" id="RHEA-COMP:9699"/>
        <dbReference type="ChEBI" id="CHEBI:15378"/>
        <dbReference type="ChEBI" id="CHEBI:30616"/>
        <dbReference type="ChEBI" id="CHEBI:33019"/>
        <dbReference type="ChEBI" id="CHEBI:58095"/>
        <dbReference type="ChEBI" id="CHEBI:78442"/>
        <dbReference type="ChEBI" id="CHEBI:78531"/>
        <dbReference type="ChEBI" id="CHEBI:456215"/>
        <dbReference type="EC" id="6.1.1.20"/>
    </reaction>
</comment>
<sequence length="803" mass="88666">MFISLNWLKDFVTLPKNISPRELADRLTRQTMEIESVRGQAEFFDRVAIGKILSVAKHPQADRLRIAVLDLGREKLSIVCGADNIKTGQMVPVALPGALLPNGLKIEKTQIRGEWSDGMLCAADELGLGDDHSGIMILTEKAKVGQALADYLGLDDFILEVDNKSITHRSDLWSHYGLSREIAALFDLPLKKPAWADDLPAPVAAPDSLPVTVHEPALCARYQALVLSGVRVEESPDWLKKRLVAAGLKPINNIVDVTNYTMLETGQPLHAFDRDKINRLDVRLSKNEERIALLNGEQKSLPGGLLLIADADRPLAVAGVMGGADSEITPATVRIALEAANFDFLTIRKSQQSLGLRTEASIRFEKFLPPELCSFGLSRAFNLLKKICPGLRVEGGLIDARSENSPRPAIKVKIDWLNRRIGLAIKKEKAVAYLVRLGFQVEDQGDELLITAPFWRTAKEISRPEDIMEEIARLHGFDQLPLTLPAVRLSAPDQDKNLLFAQEARKILVYNGALSEVLNYSFVDEKFLAKLNLSTQDQVALANPISAQQTLLRSALAPGLIANIIANQARYDETGFFEIGLIFQKLPGVWPVGDQDGAFLPHQEKRLGLALAGADGPVVFRRLKTILTALAAAYYLPLEFEKTDIFPGWTEKNLCAALVIAGRPIGLAALISQPVAKRVGLKKSAGFAEIRLAELVELAAGRQAHYQPETKFPPIKRDLALLVDKNISYLDIKNTILAFSPLIRKIELFDVFAGDQVGPKKKSLAFHFVYQAERTLQAEEINQLQKELMKNLAEKFGAALRDF</sequence>
<dbReference type="Pfam" id="PF01588">
    <property type="entry name" value="tRNA_bind"/>
    <property type="match status" value="1"/>
</dbReference>
<gene>
    <name evidence="15" type="primary">pheT</name>
    <name evidence="20" type="ORF">COX22_01870</name>
</gene>
<dbReference type="SMART" id="SM00874">
    <property type="entry name" value="B5"/>
    <property type="match status" value="1"/>
</dbReference>
<evidence type="ECO:0000256" key="1">
    <source>
        <dbReference type="ARBA" id="ARBA00004496"/>
    </source>
</evidence>
<dbReference type="GO" id="GO:0000049">
    <property type="term" value="F:tRNA binding"/>
    <property type="evidence" value="ECO:0007669"/>
    <property type="project" value="UniProtKB-UniRule"/>
</dbReference>